<keyword evidence="2" id="KW-1185">Reference proteome</keyword>
<dbReference type="OrthoDB" id="6781724at2759"/>
<evidence type="ECO:0000313" key="1">
    <source>
        <dbReference type="EMBL" id="CAH1102434.1"/>
    </source>
</evidence>
<organism evidence="1 2">
    <name type="scientific">Psylliodes chrysocephalus</name>
    <dbReference type="NCBI Taxonomy" id="3402493"/>
    <lineage>
        <taxon>Eukaryota</taxon>
        <taxon>Metazoa</taxon>
        <taxon>Ecdysozoa</taxon>
        <taxon>Arthropoda</taxon>
        <taxon>Hexapoda</taxon>
        <taxon>Insecta</taxon>
        <taxon>Pterygota</taxon>
        <taxon>Neoptera</taxon>
        <taxon>Endopterygota</taxon>
        <taxon>Coleoptera</taxon>
        <taxon>Polyphaga</taxon>
        <taxon>Cucujiformia</taxon>
        <taxon>Chrysomeloidea</taxon>
        <taxon>Chrysomelidae</taxon>
        <taxon>Galerucinae</taxon>
        <taxon>Alticini</taxon>
        <taxon>Psylliodes</taxon>
    </lineage>
</organism>
<accession>A0A9P0CHP3</accession>
<protein>
    <submittedName>
        <fullName evidence="1">Uncharacterized protein</fullName>
    </submittedName>
</protein>
<proteinExistence type="predicted"/>
<evidence type="ECO:0000313" key="2">
    <source>
        <dbReference type="Proteomes" id="UP001153636"/>
    </source>
</evidence>
<dbReference type="EMBL" id="OV651825">
    <property type="protein sequence ID" value="CAH1102434.1"/>
    <property type="molecule type" value="Genomic_DNA"/>
</dbReference>
<gene>
    <name evidence="1" type="ORF">PSYICH_LOCUS3648</name>
</gene>
<name>A0A9P0CHP3_9CUCU</name>
<sequence length="194" mass="21212">MNDISNLFYTGDKAIAGDGAPGGNEEVELLGEDFLTAAAEAAVASDRNFLLGSLERADYLRPPPTAAPAPAHVAHMSIGSLENAGCAKMKNFKVVADNLVICCEKVDQNAVESDTAFFDALEVFAGDDNKVDINFVRINIDNTTNDLESILIKNFPEVKCEKLNSQRPEIYSSFKVTILESHFRNDMNPELWPL</sequence>
<reference evidence="1" key="1">
    <citation type="submission" date="2022-01" db="EMBL/GenBank/DDBJ databases">
        <authorList>
            <person name="King R."/>
        </authorList>
    </citation>
    <scope>NUCLEOTIDE SEQUENCE</scope>
</reference>
<dbReference type="AlphaFoldDB" id="A0A9P0CHP3"/>
<dbReference type="Proteomes" id="UP001153636">
    <property type="component" value="Chromosome 13"/>
</dbReference>